<dbReference type="GO" id="GO:0004674">
    <property type="term" value="F:protein serine/threonine kinase activity"/>
    <property type="evidence" value="ECO:0007669"/>
    <property type="project" value="TreeGrafter"/>
</dbReference>
<evidence type="ECO:0000313" key="3">
    <source>
        <dbReference type="Proteomes" id="UP000789572"/>
    </source>
</evidence>
<proteinExistence type="predicted"/>
<dbReference type="SUPFAM" id="SSF56112">
    <property type="entry name" value="Protein kinase-like (PK-like)"/>
    <property type="match status" value="1"/>
</dbReference>
<evidence type="ECO:0000313" key="2">
    <source>
        <dbReference type="EMBL" id="CAG8592998.1"/>
    </source>
</evidence>
<dbReference type="Proteomes" id="UP000789572">
    <property type="component" value="Unassembled WGS sequence"/>
</dbReference>
<dbReference type="PROSITE" id="PS50011">
    <property type="entry name" value="PROTEIN_KINASE_DOM"/>
    <property type="match status" value="1"/>
</dbReference>
<reference evidence="2" key="1">
    <citation type="submission" date="2021-06" db="EMBL/GenBank/DDBJ databases">
        <authorList>
            <person name="Kallberg Y."/>
            <person name="Tangrot J."/>
            <person name="Rosling A."/>
        </authorList>
    </citation>
    <scope>NUCLEOTIDE SEQUENCE</scope>
    <source>
        <strain evidence="2">IA702</strain>
    </source>
</reference>
<dbReference type="InterPro" id="IPR000719">
    <property type="entry name" value="Prot_kinase_dom"/>
</dbReference>
<organism evidence="2 3">
    <name type="scientific">Paraglomus occultum</name>
    <dbReference type="NCBI Taxonomy" id="144539"/>
    <lineage>
        <taxon>Eukaryota</taxon>
        <taxon>Fungi</taxon>
        <taxon>Fungi incertae sedis</taxon>
        <taxon>Mucoromycota</taxon>
        <taxon>Glomeromycotina</taxon>
        <taxon>Glomeromycetes</taxon>
        <taxon>Paraglomerales</taxon>
        <taxon>Paraglomeraceae</taxon>
        <taxon>Paraglomus</taxon>
    </lineage>
</organism>
<feature type="domain" description="Protein kinase" evidence="1">
    <location>
        <begin position="226"/>
        <end position="518"/>
    </location>
</feature>
<dbReference type="Gene3D" id="1.10.150.50">
    <property type="entry name" value="Transcription Factor, Ets-1"/>
    <property type="match status" value="1"/>
</dbReference>
<dbReference type="SUPFAM" id="SSF47769">
    <property type="entry name" value="SAM/Pointed domain"/>
    <property type="match status" value="1"/>
</dbReference>
<dbReference type="PANTHER" id="PTHR44167">
    <property type="entry name" value="OVARIAN-SPECIFIC SERINE/THREONINE-PROTEIN KINASE LOK-RELATED"/>
    <property type="match status" value="1"/>
</dbReference>
<dbReference type="SMART" id="SM00220">
    <property type="entry name" value="S_TKc"/>
    <property type="match status" value="1"/>
</dbReference>
<dbReference type="EMBL" id="CAJVPJ010001481">
    <property type="protein sequence ID" value="CAG8592998.1"/>
    <property type="molecule type" value="Genomic_DNA"/>
</dbReference>
<dbReference type="GO" id="GO:0005524">
    <property type="term" value="F:ATP binding"/>
    <property type="evidence" value="ECO:0007669"/>
    <property type="project" value="InterPro"/>
</dbReference>
<evidence type="ECO:0000259" key="1">
    <source>
        <dbReference type="PROSITE" id="PS50011"/>
    </source>
</evidence>
<comment type="caution">
    <text evidence="2">The sequence shown here is derived from an EMBL/GenBank/DDBJ whole genome shotgun (WGS) entry which is preliminary data.</text>
</comment>
<sequence length="518" mass="59334">MSFLSVPSVEEVSKWSPKNVITFLETKKDELFLRDQDIKVFEDNWVAGRAFLNLTAEKLERWGMSGGPAETIVDLIKGIKSEGEAQELRDEDEDDALYFSTIDMLQTPPEYIPSRWDLLLWLQKPPSTPVNIPPAMYNAYFRSRISPNILIQFFVTSDKASFRTWAECIQPIAKPPVIGTTEDSFHAFWDALIVNPFRIGYPQGVYNRNTSLHTSTRRYRPDLSYLVLDACLARGEEKGPDNDDDPGEELVSKLTWTYGNCPYIFGYHAKCATVTYCYLYTEGEEIKHKDLITVNLNELEGRLQAFAIGRNIGDYCLYFVKPSQGISSGSLPYFTDQAYYDIMAKNQVPFIDRLVHINTEEGKTPFVILSPKGMVHKPQSLEKLIIALYCVLTALKSLHSLKIMHRDIRWENVLKNIEKDRWFIIDFDDACSSPSSIPHNALAYESHAPEIFTGVHDTSVDIWSVGYLIMTTSVKHEPLIDYAKKMMAKNYLERPTAHESLQWLWSNFEDVLKGEVLK</sequence>
<dbReference type="Pfam" id="PF00069">
    <property type="entry name" value="Pkinase"/>
    <property type="match status" value="1"/>
</dbReference>
<accession>A0A9N9GCL7</accession>
<gene>
    <name evidence="2" type="ORF">POCULU_LOCUS7071</name>
</gene>
<keyword evidence="3" id="KW-1185">Reference proteome</keyword>
<dbReference type="Gene3D" id="1.10.510.10">
    <property type="entry name" value="Transferase(Phosphotransferase) domain 1"/>
    <property type="match status" value="1"/>
</dbReference>
<name>A0A9N9GCL7_9GLOM</name>
<protein>
    <submittedName>
        <fullName evidence="2">5103_t:CDS:1</fullName>
    </submittedName>
</protein>
<dbReference type="GO" id="GO:0005634">
    <property type="term" value="C:nucleus"/>
    <property type="evidence" value="ECO:0007669"/>
    <property type="project" value="TreeGrafter"/>
</dbReference>
<dbReference type="InterPro" id="IPR013761">
    <property type="entry name" value="SAM/pointed_sf"/>
</dbReference>
<dbReference type="AlphaFoldDB" id="A0A9N9GCL7"/>
<dbReference type="GO" id="GO:0044773">
    <property type="term" value="P:mitotic DNA damage checkpoint signaling"/>
    <property type="evidence" value="ECO:0007669"/>
    <property type="project" value="TreeGrafter"/>
</dbReference>
<dbReference type="InterPro" id="IPR011009">
    <property type="entry name" value="Kinase-like_dom_sf"/>
</dbReference>
<dbReference type="PANTHER" id="PTHR44167:SF24">
    <property type="entry name" value="SERINE_THREONINE-PROTEIN KINASE CHK2"/>
    <property type="match status" value="1"/>
</dbReference>
<dbReference type="OrthoDB" id="2379186at2759"/>